<reference evidence="6" key="1">
    <citation type="submission" date="2022-03" db="EMBL/GenBank/DDBJ databases">
        <title>Pseudomonas marianensis sp. nov., a marine bacterium isolated from deep-sea sediments of the Mariana Trench.</title>
        <authorList>
            <person name="Wei Y."/>
        </authorList>
    </citation>
    <scope>NUCLEOTIDE SEQUENCE</scope>
    <source>
        <strain evidence="6">PS1</strain>
    </source>
</reference>
<evidence type="ECO:0000256" key="4">
    <source>
        <dbReference type="ARBA" id="ARBA00022927"/>
    </source>
</evidence>
<accession>A0A9X1W8C6</accession>
<gene>
    <name evidence="6" type="ORF">MST27_14855</name>
</gene>
<dbReference type="Gene3D" id="2.50.20.10">
    <property type="entry name" value="Lipoprotein localisation LolA/LolB/LppX"/>
    <property type="match status" value="1"/>
</dbReference>
<evidence type="ECO:0000256" key="5">
    <source>
        <dbReference type="SAM" id="SignalP"/>
    </source>
</evidence>
<dbReference type="AlphaFoldDB" id="A0A9X1W8C6"/>
<comment type="caution">
    <text evidence="6">The sequence shown here is derived from an EMBL/GenBank/DDBJ whole genome shotgun (WGS) entry which is preliminary data.</text>
</comment>
<dbReference type="CDD" id="cd16325">
    <property type="entry name" value="LolA"/>
    <property type="match status" value="1"/>
</dbReference>
<dbReference type="Pfam" id="PF19574">
    <property type="entry name" value="LolA_3"/>
    <property type="match status" value="1"/>
</dbReference>
<keyword evidence="3 5" id="KW-0732">Signal</keyword>
<dbReference type="EMBL" id="JALGRD010000008">
    <property type="protein sequence ID" value="MCJ0974649.1"/>
    <property type="molecule type" value="Genomic_DNA"/>
</dbReference>
<evidence type="ECO:0000256" key="2">
    <source>
        <dbReference type="ARBA" id="ARBA00022448"/>
    </source>
</evidence>
<keyword evidence="7" id="KW-1185">Reference proteome</keyword>
<evidence type="ECO:0000256" key="3">
    <source>
        <dbReference type="ARBA" id="ARBA00022729"/>
    </source>
</evidence>
<comment type="subunit">
    <text evidence="1">Monomer.</text>
</comment>
<keyword evidence="4" id="KW-0653">Protein transport</keyword>
<dbReference type="InterPro" id="IPR004564">
    <property type="entry name" value="OM_lipoprot_carrier_LolA-like"/>
</dbReference>
<organism evidence="6 7">
    <name type="scientific">Stutzerimonas marianensis</name>
    <dbReference type="NCBI Taxonomy" id="2929513"/>
    <lineage>
        <taxon>Bacteria</taxon>
        <taxon>Pseudomonadati</taxon>
        <taxon>Pseudomonadota</taxon>
        <taxon>Gammaproteobacteria</taxon>
        <taxon>Pseudomonadales</taxon>
        <taxon>Pseudomonadaceae</taxon>
        <taxon>Stutzerimonas</taxon>
    </lineage>
</organism>
<sequence length="200" mass="22506">MRRVSTIWLALVLLAAATAARAFDLQELQAQLSEPAVIRGEFRQEKHLRALPQPLVSQGRFVLARDQGLLWLLRQPLQQDYRITDAGVARRNADGWHMTDQQRAAAQHNRLFLAVLRGDSSALARDFDLQLSGTAERWQLALTPRAALLRQIFTQILISGGATPDRIELYEAQGDSTLLTLENSRVDDQLSADEHHDLTH</sequence>
<dbReference type="SUPFAM" id="SSF89392">
    <property type="entry name" value="Prokaryotic lipoproteins and lipoprotein localization factors"/>
    <property type="match status" value="1"/>
</dbReference>
<dbReference type="InterPro" id="IPR029046">
    <property type="entry name" value="LolA/LolB/LppX"/>
</dbReference>
<name>A0A9X1W8C6_9GAMM</name>
<keyword evidence="2" id="KW-0813">Transport</keyword>
<dbReference type="Proteomes" id="UP001139682">
    <property type="component" value="Unassembled WGS sequence"/>
</dbReference>
<dbReference type="GO" id="GO:0015031">
    <property type="term" value="P:protein transport"/>
    <property type="evidence" value="ECO:0007669"/>
    <property type="project" value="UniProtKB-KW"/>
</dbReference>
<dbReference type="RefSeq" id="WP_243606721.1">
    <property type="nucleotide sequence ID" value="NZ_JALGRD010000008.1"/>
</dbReference>
<proteinExistence type="predicted"/>
<evidence type="ECO:0000313" key="7">
    <source>
        <dbReference type="Proteomes" id="UP001139682"/>
    </source>
</evidence>
<feature type="signal peptide" evidence="5">
    <location>
        <begin position="1"/>
        <end position="22"/>
    </location>
</feature>
<keyword evidence="6" id="KW-0449">Lipoprotein</keyword>
<protein>
    <submittedName>
        <fullName evidence="6">Outer membrane lipoprotein carrier protein LolA</fullName>
    </submittedName>
</protein>
<feature type="chain" id="PRO_5040772920" evidence="5">
    <location>
        <begin position="23"/>
        <end position="200"/>
    </location>
</feature>
<evidence type="ECO:0000313" key="6">
    <source>
        <dbReference type="EMBL" id="MCJ0974649.1"/>
    </source>
</evidence>
<evidence type="ECO:0000256" key="1">
    <source>
        <dbReference type="ARBA" id="ARBA00011245"/>
    </source>
</evidence>